<keyword evidence="2" id="KW-1185">Reference proteome</keyword>
<dbReference type="EMBL" id="ML994627">
    <property type="protein sequence ID" value="KAF2187299.1"/>
    <property type="molecule type" value="Genomic_DNA"/>
</dbReference>
<proteinExistence type="predicted"/>
<evidence type="ECO:0000313" key="2">
    <source>
        <dbReference type="Proteomes" id="UP000800200"/>
    </source>
</evidence>
<dbReference type="Proteomes" id="UP000800200">
    <property type="component" value="Unassembled WGS sequence"/>
</dbReference>
<organism evidence="1 2">
    <name type="scientific">Zopfia rhizophila CBS 207.26</name>
    <dbReference type="NCBI Taxonomy" id="1314779"/>
    <lineage>
        <taxon>Eukaryota</taxon>
        <taxon>Fungi</taxon>
        <taxon>Dikarya</taxon>
        <taxon>Ascomycota</taxon>
        <taxon>Pezizomycotina</taxon>
        <taxon>Dothideomycetes</taxon>
        <taxon>Dothideomycetes incertae sedis</taxon>
        <taxon>Zopfiaceae</taxon>
        <taxon>Zopfia</taxon>
    </lineage>
</organism>
<protein>
    <submittedName>
        <fullName evidence="1">Uncharacterized protein</fullName>
    </submittedName>
</protein>
<dbReference type="AlphaFoldDB" id="A0A6A6E9Q6"/>
<sequence>MSRQPTFHLALHPLWLVDCSNEAYDSDPLCPPLCRDITTSTKWKLLVKPLVGRSNLVYYAHEPEYAAFATFANFQPGESTLDFHISSARILIESKRRVGYSICVGVDCVKDLLAVDVKHNVKPAGFDTGKSAPAAFSICLYCGKIAASIACMASWTPLPRVGSISSLASGYSNCCRRYFGLPHCDNWYQCWI</sequence>
<reference evidence="1" key="1">
    <citation type="journal article" date="2020" name="Stud. Mycol.">
        <title>101 Dothideomycetes genomes: a test case for predicting lifestyles and emergence of pathogens.</title>
        <authorList>
            <person name="Haridas S."/>
            <person name="Albert R."/>
            <person name="Binder M."/>
            <person name="Bloem J."/>
            <person name="Labutti K."/>
            <person name="Salamov A."/>
            <person name="Andreopoulos B."/>
            <person name="Baker S."/>
            <person name="Barry K."/>
            <person name="Bills G."/>
            <person name="Bluhm B."/>
            <person name="Cannon C."/>
            <person name="Castanera R."/>
            <person name="Culley D."/>
            <person name="Daum C."/>
            <person name="Ezra D."/>
            <person name="Gonzalez J."/>
            <person name="Henrissat B."/>
            <person name="Kuo A."/>
            <person name="Liang C."/>
            <person name="Lipzen A."/>
            <person name="Lutzoni F."/>
            <person name="Magnuson J."/>
            <person name="Mondo S."/>
            <person name="Nolan M."/>
            <person name="Ohm R."/>
            <person name="Pangilinan J."/>
            <person name="Park H.-J."/>
            <person name="Ramirez L."/>
            <person name="Alfaro M."/>
            <person name="Sun H."/>
            <person name="Tritt A."/>
            <person name="Yoshinaga Y."/>
            <person name="Zwiers L.-H."/>
            <person name="Turgeon B."/>
            <person name="Goodwin S."/>
            <person name="Spatafora J."/>
            <person name="Crous P."/>
            <person name="Grigoriev I."/>
        </authorList>
    </citation>
    <scope>NUCLEOTIDE SEQUENCE</scope>
    <source>
        <strain evidence="1">CBS 207.26</strain>
    </source>
</reference>
<accession>A0A6A6E9Q6</accession>
<name>A0A6A6E9Q6_9PEZI</name>
<evidence type="ECO:0000313" key="1">
    <source>
        <dbReference type="EMBL" id="KAF2187299.1"/>
    </source>
</evidence>
<gene>
    <name evidence="1" type="ORF">K469DRAFT_685828</name>
</gene>